<feature type="active site" description="Proton acceptor" evidence="4">
    <location>
        <position position="72"/>
    </location>
</feature>
<dbReference type="EMBL" id="SWBP01000004">
    <property type="protein sequence ID" value="TKB96995.1"/>
    <property type="molecule type" value="Genomic_DNA"/>
</dbReference>
<evidence type="ECO:0000313" key="6">
    <source>
        <dbReference type="Proteomes" id="UP000308181"/>
    </source>
</evidence>
<dbReference type="SUPFAM" id="SSF52972">
    <property type="entry name" value="ITPase-like"/>
    <property type="match status" value="1"/>
</dbReference>
<feature type="site" description="Important for substrate specificity" evidence="4">
    <location>
        <position position="155"/>
    </location>
</feature>
<comment type="function">
    <text evidence="4">Nucleoside triphosphate pyrophosphatase that hydrolyzes dTTP and UTP. May have a dual role in cell division arrest and in preventing the incorporation of modified nucleotides into cellular nucleic acids.</text>
</comment>
<reference evidence="5 6" key="1">
    <citation type="submission" date="2019-04" db="EMBL/GenBank/DDBJ databases">
        <title>Pedobacter sp. AR-3-17 sp. nov., isolated from Arctic soil.</title>
        <authorList>
            <person name="Dahal R.H."/>
            <person name="Kim D.-U."/>
        </authorList>
    </citation>
    <scope>NUCLEOTIDE SEQUENCE [LARGE SCALE GENOMIC DNA]</scope>
    <source>
        <strain evidence="5 6">AR-3-17</strain>
    </source>
</reference>
<gene>
    <name evidence="5" type="primary">maf</name>
    <name evidence="5" type="ORF">FA046_13065</name>
</gene>
<dbReference type="CDD" id="cd00555">
    <property type="entry name" value="Maf"/>
    <property type="match status" value="1"/>
</dbReference>
<keyword evidence="6" id="KW-1185">Reference proteome</keyword>
<evidence type="ECO:0000256" key="4">
    <source>
        <dbReference type="HAMAP-Rule" id="MF_00528"/>
    </source>
</evidence>
<evidence type="ECO:0000256" key="1">
    <source>
        <dbReference type="ARBA" id="ARBA00001968"/>
    </source>
</evidence>
<comment type="similarity">
    <text evidence="4">Belongs to the Maf family. YhdE subfamily.</text>
</comment>
<proteinExistence type="inferred from homology"/>
<dbReference type="NCBIfam" id="TIGR00172">
    <property type="entry name" value="maf"/>
    <property type="match status" value="1"/>
</dbReference>
<dbReference type="InterPro" id="IPR029001">
    <property type="entry name" value="ITPase-like_fam"/>
</dbReference>
<comment type="subcellular location">
    <subcellularLocation>
        <location evidence="4">Cytoplasm</location>
    </subcellularLocation>
</comment>
<dbReference type="InterPro" id="IPR003697">
    <property type="entry name" value="Maf-like"/>
</dbReference>
<dbReference type="GO" id="GO:0036221">
    <property type="term" value="F:UTP diphosphatase activity"/>
    <property type="evidence" value="ECO:0007669"/>
    <property type="project" value="RHEA"/>
</dbReference>
<comment type="caution">
    <text evidence="5">The sequence shown here is derived from an EMBL/GenBank/DDBJ whole genome shotgun (WGS) entry which is preliminary data.</text>
</comment>
<dbReference type="GO" id="GO:0036218">
    <property type="term" value="F:dTTP diphosphatase activity"/>
    <property type="evidence" value="ECO:0007669"/>
    <property type="project" value="RHEA"/>
</dbReference>
<keyword evidence="3 4" id="KW-0546">Nucleotide metabolism</keyword>
<dbReference type="RefSeq" id="WP_136826960.1">
    <property type="nucleotide sequence ID" value="NZ_SWBP01000004.1"/>
</dbReference>
<dbReference type="AlphaFoldDB" id="A0A4U1BVY4"/>
<name>A0A4U1BVY4_9SPHI</name>
<dbReference type="PANTHER" id="PTHR43213:SF5">
    <property type="entry name" value="BIFUNCTIONAL DTTP_UTP PYROPHOSPHATASE_METHYLTRANSFERASE PROTEIN-RELATED"/>
    <property type="match status" value="1"/>
</dbReference>
<dbReference type="Gene3D" id="3.90.950.10">
    <property type="match status" value="1"/>
</dbReference>
<dbReference type="Proteomes" id="UP000308181">
    <property type="component" value="Unassembled WGS sequence"/>
</dbReference>
<sequence length="190" mass="21290">MSLIKKKIYLASKSPRRTELLQLMGLDHQILLKEVDESFPSDLALDQVAAYIAKKKADAFEHQADGIIITADTVVVLNNEILGKPDDRDGAVKMLKKLNGNMHLVITGVSLKTAEETISFSDTTEVYFKELSQADIEFYVDQYQPYDKAGAYGIQEWIGLVAIQKIVGSYTNVMGLPTEKLFEKLRPYLS</sequence>
<feature type="site" description="Important for substrate specificity" evidence="4">
    <location>
        <position position="16"/>
    </location>
</feature>
<comment type="catalytic activity">
    <reaction evidence="4">
        <text>dTTP + H2O = dTMP + diphosphate + H(+)</text>
        <dbReference type="Rhea" id="RHEA:28534"/>
        <dbReference type="ChEBI" id="CHEBI:15377"/>
        <dbReference type="ChEBI" id="CHEBI:15378"/>
        <dbReference type="ChEBI" id="CHEBI:33019"/>
        <dbReference type="ChEBI" id="CHEBI:37568"/>
        <dbReference type="ChEBI" id="CHEBI:63528"/>
        <dbReference type="EC" id="3.6.1.9"/>
    </reaction>
</comment>
<evidence type="ECO:0000256" key="2">
    <source>
        <dbReference type="ARBA" id="ARBA00022801"/>
    </source>
</evidence>
<comment type="catalytic activity">
    <reaction evidence="4">
        <text>UTP + H2O = UMP + diphosphate + H(+)</text>
        <dbReference type="Rhea" id="RHEA:29395"/>
        <dbReference type="ChEBI" id="CHEBI:15377"/>
        <dbReference type="ChEBI" id="CHEBI:15378"/>
        <dbReference type="ChEBI" id="CHEBI:33019"/>
        <dbReference type="ChEBI" id="CHEBI:46398"/>
        <dbReference type="ChEBI" id="CHEBI:57865"/>
        <dbReference type="EC" id="3.6.1.9"/>
    </reaction>
</comment>
<comment type="caution">
    <text evidence="4">Lacks conserved residue(s) required for the propagation of feature annotation.</text>
</comment>
<dbReference type="HAMAP" id="MF_00528">
    <property type="entry name" value="Maf"/>
    <property type="match status" value="1"/>
</dbReference>
<dbReference type="OrthoDB" id="9807767at2"/>
<dbReference type="GO" id="GO:0005737">
    <property type="term" value="C:cytoplasm"/>
    <property type="evidence" value="ECO:0007669"/>
    <property type="project" value="UniProtKB-SubCell"/>
</dbReference>
<dbReference type="EC" id="3.6.1.9" evidence="4"/>
<feature type="site" description="Important for substrate specificity" evidence="4">
    <location>
        <position position="73"/>
    </location>
</feature>
<comment type="cofactor">
    <cofactor evidence="1 4">
        <name>a divalent metal cation</name>
        <dbReference type="ChEBI" id="CHEBI:60240"/>
    </cofactor>
</comment>
<dbReference type="GO" id="GO:0009117">
    <property type="term" value="P:nucleotide metabolic process"/>
    <property type="evidence" value="ECO:0007669"/>
    <property type="project" value="UniProtKB-KW"/>
</dbReference>
<evidence type="ECO:0000313" key="5">
    <source>
        <dbReference type="EMBL" id="TKB96995.1"/>
    </source>
</evidence>
<organism evidence="5 6">
    <name type="scientific">Pedobacter cryophilus</name>
    <dbReference type="NCBI Taxonomy" id="2571271"/>
    <lineage>
        <taxon>Bacteria</taxon>
        <taxon>Pseudomonadati</taxon>
        <taxon>Bacteroidota</taxon>
        <taxon>Sphingobacteriia</taxon>
        <taxon>Sphingobacteriales</taxon>
        <taxon>Sphingobacteriaceae</taxon>
        <taxon>Pedobacter</taxon>
    </lineage>
</organism>
<keyword evidence="2 4" id="KW-0378">Hydrolase</keyword>
<evidence type="ECO:0000256" key="3">
    <source>
        <dbReference type="ARBA" id="ARBA00023080"/>
    </source>
</evidence>
<dbReference type="PIRSF" id="PIRSF006305">
    <property type="entry name" value="Maf"/>
    <property type="match status" value="1"/>
</dbReference>
<dbReference type="PANTHER" id="PTHR43213">
    <property type="entry name" value="BIFUNCTIONAL DTTP/UTP PYROPHOSPHATASE/METHYLTRANSFERASE PROTEIN-RELATED"/>
    <property type="match status" value="1"/>
</dbReference>
<protein>
    <recommendedName>
        <fullName evidence="4">dTTP/UTP pyrophosphatase</fullName>
        <shortName evidence="4">dTTPase/UTPase</shortName>
        <ecNumber evidence="4">3.6.1.9</ecNumber>
    </recommendedName>
    <alternativeName>
        <fullName evidence="4">Nucleoside triphosphate pyrophosphatase</fullName>
    </alternativeName>
    <alternativeName>
        <fullName evidence="4">Nucleotide pyrophosphatase</fullName>
        <shortName evidence="4">Nucleotide PPase</shortName>
    </alternativeName>
</protein>
<keyword evidence="4" id="KW-0963">Cytoplasm</keyword>
<dbReference type="Pfam" id="PF02545">
    <property type="entry name" value="Maf"/>
    <property type="match status" value="1"/>
</dbReference>
<accession>A0A4U1BVY4</accession>